<accession>A0A6C0R9U1</accession>
<evidence type="ECO:0000313" key="2">
    <source>
        <dbReference type="EMBL" id="QIA06722.1"/>
    </source>
</evidence>
<protein>
    <submittedName>
        <fullName evidence="2">Glycosyltransferase family 2 protein</fullName>
    </submittedName>
</protein>
<proteinExistence type="predicted"/>
<dbReference type="GO" id="GO:0016758">
    <property type="term" value="F:hexosyltransferase activity"/>
    <property type="evidence" value="ECO:0007669"/>
    <property type="project" value="UniProtKB-ARBA"/>
</dbReference>
<dbReference type="KEGG" id="drc:G0Q07_02800"/>
<evidence type="ECO:0000259" key="1">
    <source>
        <dbReference type="Pfam" id="PF00535"/>
    </source>
</evidence>
<gene>
    <name evidence="2" type="ORF">G0Q07_02800</name>
</gene>
<dbReference type="InterPro" id="IPR001173">
    <property type="entry name" value="Glyco_trans_2-like"/>
</dbReference>
<name>A0A6C0R9U1_9BACT</name>
<dbReference type="AlphaFoldDB" id="A0A6C0R9U1"/>
<keyword evidence="2" id="KW-0808">Transferase</keyword>
<dbReference type="RefSeq" id="WP_163344652.1">
    <property type="nucleotide sequence ID" value="NZ_CP048409.1"/>
</dbReference>
<dbReference type="InterPro" id="IPR029044">
    <property type="entry name" value="Nucleotide-diphossugar_trans"/>
</dbReference>
<keyword evidence="3" id="KW-1185">Reference proteome</keyword>
<reference evidence="2 3" key="1">
    <citation type="submission" date="2020-02" db="EMBL/GenBank/DDBJ databases">
        <title>Genome sequencing for Draconibacterium sp. strain M1.</title>
        <authorList>
            <person name="Park S.-J."/>
        </authorList>
    </citation>
    <scope>NUCLEOTIDE SEQUENCE [LARGE SCALE GENOMIC DNA]</scope>
    <source>
        <strain evidence="2 3">M1</strain>
    </source>
</reference>
<dbReference type="PANTHER" id="PTHR22916">
    <property type="entry name" value="GLYCOSYLTRANSFERASE"/>
    <property type="match status" value="1"/>
</dbReference>
<organism evidence="2 3">
    <name type="scientific">Draconibacterium halophilum</name>
    <dbReference type="NCBI Taxonomy" id="2706887"/>
    <lineage>
        <taxon>Bacteria</taxon>
        <taxon>Pseudomonadati</taxon>
        <taxon>Bacteroidota</taxon>
        <taxon>Bacteroidia</taxon>
        <taxon>Marinilabiliales</taxon>
        <taxon>Prolixibacteraceae</taxon>
        <taxon>Draconibacterium</taxon>
    </lineage>
</organism>
<dbReference type="Proteomes" id="UP000474630">
    <property type="component" value="Chromosome"/>
</dbReference>
<dbReference type="Pfam" id="PF00535">
    <property type="entry name" value="Glycos_transf_2"/>
    <property type="match status" value="1"/>
</dbReference>
<dbReference type="EMBL" id="CP048409">
    <property type="protein sequence ID" value="QIA06722.1"/>
    <property type="molecule type" value="Genomic_DNA"/>
</dbReference>
<sequence>MIKVSVILTTYNSEKFLQRTIDSVLTQEGKGDIFNLELVVIDDCSHDQTTDILKKNQIHFYSTNSNSGGPNRGRNIGLSKASGDYIIVMDHDDEWLPNRIITQLKYSQYAPIITCGYLVIENQSKQIPRVSVKNCVNGFIKYQKNETFCDKISRTKNKQITYMGSIMFHKRLKGIKFEEHFGQIDFDWIAHLFYNNESVEVCEILYKRYVDKSNLSLNKQYRIRDYFYSLLTLEEFLPEFRKEVKLGRKRINGTRARYHYLLEEMSEARVYFRRSSFNLKTILFWLTSFAGYKFVIKKFNFFG</sequence>
<evidence type="ECO:0000313" key="3">
    <source>
        <dbReference type="Proteomes" id="UP000474630"/>
    </source>
</evidence>
<dbReference type="CDD" id="cd00761">
    <property type="entry name" value="Glyco_tranf_GTA_type"/>
    <property type="match status" value="1"/>
</dbReference>
<dbReference type="PANTHER" id="PTHR22916:SF3">
    <property type="entry name" value="UDP-GLCNAC:BETAGAL BETA-1,3-N-ACETYLGLUCOSAMINYLTRANSFERASE-LIKE PROTEIN 1"/>
    <property type="match status" value="1"/>
</dbReference>
<feature type="domain" description="Glycosyltransferase 2-like" evidence="1">
    <location>
        <begin position="5"/>
        <end position="133"/>
    </location>
</feature>
<dbReference type="Gene3D" id="3.90.550.10">
    <property type="entry name" value="Spore Coat Polysaccharide Biosynthesis Protein SpsA, Chain A"/>
    <property type="match status" value="1"/>
</dbReference>
<dbReference type="SUPFAM" id="SSF53448">
    <property type="entry name" value="Nucleotide-diphospho-sugar transferases"/>
    <property type="match status" value="1"/>
</dbReference>